<evidence type="ECO:0000256" key="3">
    <source>
        <dbReference type="ARBA" id="ARBA00022722"/>
    </source>
</evidence>
<name>A0A0A9YAA3_LYGHE</name>
<dbReference type="PANTHER" id="PTHR37984:SF5">
    <property type="entry name" value="PROTEIN NYNRIN-LIKE"/>
    <property type="match status" value="1"/>
</dbReference>
<keyword evidence="2" id="KW-0548">Nucleotidyltransferase</keyword>
<dbReference type="GO" id="GO:0003968">
    <property type="term" value="F:RNA-directed RNA polymerase activity"/>
    <property type="evidence" value="ECO:0007669"/>
    <property type="project" value="UniProtKB-KW"/>
</dbReference>
<sequence>KDDDVADQEVHMMKKNVPKKSFRKPSGNNNNNNHNYDVRQSRDSNNEKYKCQKCGYDHTRGKCPAFGKQCKRCHNYNHFAYGCKLRNENQNRETHVLQNNDSSDDSLYVDKIEHINKLNIDKSEWSIIGRIHNTSIKFKIDSGSQVNILPLRVFNIINDDIKYSLKPSKIRLAGYDNNRIKIEGMVKMLTKIKDRDSEIEYVVIDTTDKPILGLNICDKMQIIKRLDTNKIIHFENKDEVVDLYRSVFKGLGTFPGKPYTIQLRKDAVP</sequence>
<reference evidence="6" key="2">
    <citation type="submission" date="2014-07" db="EMBL/GenBank/DDBJ databases">
        <authorList>
            <person name="Hull J."/>
        </authorList>
    </citation>
    <scope>NUCLEOTIDE SEQUENCE</scope>
</reference>
<feature type="non-terminal residue" evidence="6">
    <location>
        <position position="269"/>
    </location>
</feature>
<dbReference type="InterPro" id="IPR050951">
    <property type="entry name" value="Retrovirus_Pol_polyprotein"/>
</dbReference>
<dbReference type="CDD" id="cd05481">
    <property type="entry name" value="retropepsin_like_LTR_1"/>
    <property type="match status" value="1"/>
</dbReference>
<dbReference type="AlphaFoldDB" id="A0A0A9YAA3"/>
<dbReference type="PANTHER" id="PTHR37984">
    <property type="entry name" value="PROTEIN CBG26694"/>
    <property type="match status" value="1"/>
</dbReference>
<keyword evidence="6" id="KW-0696">RNA-directed RNA polymerase</keyword>
<keyword evidence="4" id="KW-0378">Hydrolase</keyword>
<keyword evidence="3" id="KW-0540">Nuclease</keyword>
<evidence type="ECO:0000256" key="2">
    <source>
        <dbReference type="ARBA" id="ARBA00022695"/>
    </source>
</evidence>
<evidence type="ECO:0000313" key="6">
    <source>
        <dbReference type="EMBL" id="JAG30007.1"/>
    </source>
</evidence>
<keyword evidence="1" id="KW-0808">Transferase</keyword>
<accession>A0A0A9YAA3</accession>
<dbReference type="EMBL" id="GBHO01013597">
    <property type="protein sequence ID" value="JAG30007.1"/>
    <property type="molecule type" value="Transcribed_RNA"/>
</dbReference>
<protein>
    <submittedName>
        <fullName evidence="6">RNA-directed RNA polymerase L</fullName>
    </submittedName>
</protein>
<proteinExistence type="predicted"/>
<gene>
    <name evidence="6" type="primary">L_10</name>
    <name evidence="6" type="ORF">CM83_102895</name>
</gene>
<feature type="region of interest" description="Disordered" evidence="5">
    <location>
        <begin position="1"/>
        <end position="44"/>
    </location>
</feature>
<evidence type="ECO:0000256" key="1">
    <source>
        <dbReference type="ARBA" id="ARBA00022679"/>
    </source>
</evidence>
<feature type="non-terminal residue" evidence="6">
    <location>
        <position position="1"/>
    </location>
</feature>
<dbReference type="Gene3D" id="2.40.70.10">
    <property type="entry name" value="Acid Proteases"/>
    <property type="match status" value="1"/>
</dbReference>
<evidence type="ECO:0000256" key="4">
    <source>
        <dbReference type="ARBA" id="ARBA00022759"/>
    </source>
</evidence>
<dbReference type="GO" id="GO:0004519">
    <property type="term" value="F:endonuclease activity"/>
    <property type="evidence" value="ECO:0007669"/>
    <property type="project" value="UniProtKB-KW"/>
</dbReference>
<evidence type="ECO:0000256" key="5">
    <source>
        <dbReference type="SAM" id="MobiDB-lite"/>
    </source>
</evidence>
<keyword evidence="4" id="KW-0255">Endonuclease</keyword>
<organism evidence="6">
    <name type="scientific">Lygus hesperus</name>
    <name type="common">Western plant bug</name>
    <dbReference type="NCBI Taxonomy" id="30085"/>
    <lineage>
        <taxon>Eukaryota</taxon>
        <taxon>Metazoa</taxon>
        <taxon>Ecdysozoa</taxon>
        <taxon>Arthropoda</taxon>
        <taxon>Hexapoda</taxon>
        <taxon>Insecta</taxon>
        <taxon>Pterygota</taxon>
        <taxon>Neoptera</taxon>
        <taxon>Paraneoptera</taxon>
        <taxon>Hemiptera</taxon>
        <taxon>Heteroptera</taxon>
        <taxon>Panheteroptera</taxon>
        <taxon>Cimicomorpha</taxon>
        <taxon>Miridae</taxon>
        <taxon>Mirini</taxon>
        <taxon>Lygus</taxon>
    </lineage>
</organism>
<reference evidence="6" key="1">
    <citation type="journal article" date="2014" name="PLoS ONE">
        <title>Transcriptome-Based Identification of ABC Transporters in the Western Tarnished Plant Bug Lygus hesperus.</title>
        <authorList>
            <person name="Hull J.J."/>
            <person name="Chaney K."/>
            <person name="Geib S.M."/>
            <person name="Fabrick J.A."/>
            <person name="Brent C.S."/>
            <person name="Walsh D."/>
            <person name="Lavine L.C."/>
        </authorList>
    </citation>
    <scope>NUCLEOTIDE SEQUENCE</scope>
</reference>
<dbReference type="InterPro" id="IPR021109">
    <property type="entry name" value="Peptidase_aspartic_dom_sf"/>
</dbReference>
<dbReference type="SUPFAM" id="SSF50630">
    <property type="entry name" value="Acid proteases"/>
    <property type="match status" value="1"/>
</dbReference>
<feature type="compositionally biased region" description="Basic residues" evidence="5">
    <location>
        <begin position="13"/>
        <end position="23"/>
    </location>
</feature>